<dbReference type="Pfam" id="PF01008">
    <property type="entry name" value="IF-2B"/>
    <property type="match status" value="1"/>
</dbReference>
<comment type="pathway">
    <text evidence="2">Amino-acid biosynthesis; L-methionine biosynthesis via salvage pathway; L-methionine from S-methyl-5-thio-alpha-D-ribose 1-phosphate: step 1/6.</text>
</comment>
<evidence type="ECO:0000313" key="5">
    <source>
        <dbReference type="Proteomes" id="UP001349994"/>
    </source>
</evidence>
<gene>
    <name evidence="2 4" type="primary">mtnA</name>
    <name evidence="4" type="ORF">VIN30_11465</name>
</gene>
<dbReference type="InterPro" id="IPR005251">
    <property type="entry name" value="IF-M1Pi"/>
</dbReference>
<dbReference type="InterPro" id="IPR042529">
    <property type="entry name" value="IF_2B-like_C"/>
</dbReference>
<keyword evidence="2" id="KW-0486">Methionine biosynthesis</keyword>
<accession>A0ABU6IKZ4</accession>
<feature type="site" description="Transition state stabilizer" evidence="2">
    <location>
        <position position="285"/>
    </location>
</feature>
<feature type="binding site" evidence="2">
    <location>
        <position position="208"/>
    </location>
    <ligand>
        <name>substrate</name>
    </ligand>
</feature>
<dbReference type="InterPro" id="IPR027363">
    <property type="entry name" value="M1Pi_N"/>
</dbReference>
<keyword evidence="5" id="KW-1185">Reference proteome</keyword>
<protein>
    <recommendedName>
        <fullName evidence="2">Methylthioribose-1-phosphate isomerase</fullName>
        <shortName evidence="2">M1Pi</shortName>
        <shortName evidence="2">MTR-1-P isomerase</shortName>
        <ecNumber evidence="2">5.3.1.23</ecNumber>
    </recommendedName>
    <alternativeName>
        <fullName evidence="2">S-methyl-5-thioribose-1-phosphate isomerase</fullName>
    </alternativeName>
</protein>
<evidence type="ECO:0000256" key="1">
    <source>
        <dbReference type="ARBA" id="ARBA00023235"/>
    </source>
</evidence>
<evidence type="ECO:0000313" key="4">
    <source>
        <dbReference type="EMBL" id="MEC4177065.1"/>
    </source>
</evidence>
<dbReference type="EMBL" id="JAYMFF010000038">
    <property type="protein sequence ID" value="MEC4177065.1"/>
    <property type="molecule type" value="Genomic_DNA"/>
</dbReference>
<dbReference type="NCBIfam" id="TIGR00512">
    <property type="entry name" value="salvage_mtnA"/>
    <property type="match status" value="1"/>
</dbReference>
<feature type="binding site" evidence="2">
    <location>
        <begin position="97"/>
        <end position="99"/>
    </location>
    <ligand>
        <name>substrate</name>
    </ligand>
</feature>
<proteinExistence type="inferred from homology"/>
<reference evidence="4 5" key="1">
    <citation type="submission" date="2024-01" db="EMBL/GenBank/DDBJ databases">
        <title>novel species in genus Adlercreutzia.</title>
        <authorList>
            <person name="Liu X."/>
        </authorList>
    </citation>
    <scope>NUCLEOTIDE SEQUENCE [LARGE SCALE GENOMIC DNA]</scope>
    <source>
        <strain evidence="4 5">R7</strain>
    </source>
</reference>
<dbReference type="PANTHER" id="PTHR43475">
    <property type="entry name" value="METHYLTHIORIBOSE-1-PHOSPHATE ISOMERASE"/>
    <property type="match status" value="1"/>
</dbReference>
<dbReference type="EC" id="5.3.1.23" evidence="2"/>
<feature type="active site" description="Proton donor" evidence="2">
    <location>
        <position position="365"/>
    </location>
</feature>
<comment type="caution">
    <text evidence="4">The sequence shown here is derived from an EMBL/GenBank/DDBJ whole genome shotgun (WGS) entry which is preliminary data.</text>
</comment>
<dbReference type="InterPro" id="IPR000649">
    <property type="entry name" value="IF-2B-related"/>
</dbReference>
<dbReference type="Proteomes" id="UP001349994">
    <property type="component" value="Unassembled WGS sequence"/>
</dbReference>
<dbReference type="InterPro" id="IPR011559">
    <property type="entry name" value="Initiation_fac_2B_a/b/d"/>
</dbReference>
<dbReference type="NCBIfam" id="TIGR00524">
    <property type="entry name" value="eIF-2B_rel"/>
    <property type="match status" value="1"/>
</dbReference>
<comment type="catalytic activity">
    <reaction evidence="2">
        <text>5-(methylsulfanyl)-alpha-D-ribose 1-phosphate = 5-(methylsulfanyl)-D-ribulose 1-phosphate</text>
        <dbReference type="Rhea" id="RHEA:19989"/>
        <dbReference type="ChEBI" id="CHEBI:58533"/>
        <dbReference type="ChEBI" id="CHEBI:58548"/>
        <dbReference type="EC" id="5.3.1.23"/>
    </reaction>
</comment>
<name>A0ABU6IKZ4_9ACTN</name>
<feature type="binding site" evidence="2">
    <location>
        <begin position="375"/>
        <end position="376"/>
    </location>
    <ligand>
        <name>substrate</name>
    </ligand>
</feature>
<keyword evidence="2" id="KW-0028">Amino-acid biosynthesis</keyword>
<dbReference type="PANTHER" id="PTHR43475:SF1">
    <property type="entry name" value="METHYLTHIORIBOSE-1-PHOSPHATE ISOMERASE"/>
    <property type="match status" value="1"/>
</dbReference>
<feature type="region of interest" description="Disordered" evidence="3">
    <location>
        <begin position="126"/>
        <end position="185"/>
    </location>
</feature>
<dbReference type="GO" id="GO:0046523">
    <property type="term" value="F:S-methyl-5-thioribose-1-phosphate isomerase activity"/>
    <property type="evidence" value="ECO:0007669"/>
    <property type="project" value="UniProtKB-EC"/>
</dbReference>
<dbReference type="InterPro" id="IPR037171">
    <property type="entry name" value="NagB/RpiA_transferase-like"/>
</dbReference>
<dbReference type="NCBIfam" id="NF004326">
    <property type="entry name" value="PRK05720.1"/>
    <property type="match status" value="1"/>
</dbReference>
<comment type="function">
    <text evidence="2">Catalyzes the interconversion of methylthioribose-1-phosphate (MTR-1-P) into methylthioribulose-1-phosphate (MTRu-1-P).</text>
</comment>
<dbReference type="SUPFAM" id="SSF100950">
    <property type="entry name" value="NagB/RpiA/CoA transferase-like"/>
    <property type="match status" value="2"/>
</dbReference>
<keyword evidence="1 2" id="KW-0413">Isomerase</keyword>
<evidence type="ECO:0000256" key="2">
    <source>
        <dbReference type="HAMAP-Rule" id="MF_01678"/>
    </source>
</evidence>
<organism evidence="4 5">
    <name type="scientific">Adlercreutzia wanghongyangiae</name>
    <dbReference type="NCBI Taxonomy" id="3111451"/>
    <lineage>
        <taxon>Bacteria</taxon>
        <taxon>Bacillati</taxon>
        <taxon>Actinomycetota</taxon>
        <taxon>Coriobacteriia</taxon>
        <taxon>Eggerthellales</taxon>
        <taxon>Eggerthellaceae</taxon>
        <taxon>Adlercreutzia</taxon>
    </lineage>
</organism>
<dbReference type="RefSeq" id="WP_338211632.1">
    <property type="nucleotide sequence ID" value="NZ_JAYMFF010000038.1"/>
</dbReference>
<evidence type="ECO:0000256" key="3">
    <source>
        <dbReference type="SAM" id="MobiDB-lite"/>
    </source>
</evidence>
<dbReference type="Gene3D" id="1.20.120.420">
    <property type="entry name" value="translation initiation factor eif-2b, domain 1"/>
    <property type="match status" value="2"/>
</dbReference>
<feature type="binding site" evidence="2">
    <location>
        <position position="324"/>
    </location>
    <ligand>
        <name>substrate</name>
    </ligand>
</feature>
<dbReference type="HAMAP" id="MF_01678">
    <property type="entry name" value="Salvage_MtnA"/>
    <property type="match status" value="1"/>
</dbReference>
<comment type="similarity">
    <text evidence="2">Belongs to the EIF-2B alpha/beta/delta subunits family. MtnA subfamily.</text>
</comment>
<sequence length="459" mass="46968">MSLHLENLPRTIYVERVAGETLAEHGREACADTAPAEREAPVGGLAAPSCGGSASANLLAAPRVVMIDQRRLPGELAWISTDDWRQVVDAVKTLAVRGAPAIGVAGAAAVMLAAFELAAGRSLAPAGNCDASRPAAEGRNTPVSAEEHGGATQVTAEKYDELPSSAGTRDDAAHQVAPGDEASSAASSSPALFAARLRHVARQVAEARPTAVNLSWAVGRALETALEALKAGDTPQQAAEALYKLTEALIAEDEAANRAIGANGAALLRPLAQAKGASLNILTHCNAGSLATAFYGTALGVVYAAAEEGLVARVYADETRPVGQGARLTAWELARAGVPVTLICDNMAASLMAQGRIDAVVVGADRIAANGDAANKIGTLGVAVLARHFGVPFFVAAPESTRDGSCATGTDIPIEQRSATEVLPSPIEGVEVFNPAFDVTPAALIAAIVTEKGVWKPEH</sequence>
<dbReference type="Gene3D" id="3.40.50.10470">
    <property type="entry name" value="Translation initiation factor eif-2b, domain 2"/>
    <property type="match status" value="1"/>
</dbReference>